<sequence length="64" mass="7083">MKDLLAEAGIGENSAEPEGFTLEAVRGRDAGWSLGSRWRFRRTEDGSRSLGCRGRRVEDVTKGE</sequence>
<name>A0AA40KE27_9HYME</name>
<proteinExistence type="predicted"/>
<gene>
    <name evidence="1" type="ORF">K0M31_017151</name>
</gene>
<comment type="caution">
    <text evidence="1">The sequence shown here is derived from an EMBL/GenBank/DDBJ whole genome shotgun (WGS) entry which is preliminary data.</text>
</comment>
<reference evidence="1" key="1">
    <citation type="submission" date="2021-10" db="EMBL/GenBank/DDBJ databases">
        <title>Melipona bicolor Genome sequencing and assembly.</title>
        <authorList>
            <person name="Araujo N.S."/>
            <person name="Arias M.C."/>
        </authorList>
    </citation>
    <scope>NUCLEOTIDE SEQUENCE</scope>
    <source>
        <strain evidence="1">USP_2M_L1-L4_2017</strain>
        <tissue evidence="1">Whole body</tissue>
    </source>
</reference>
<organism evidence="1 2">
    <name type="scientific">Melipona bicolor</name>
    <dbReference type="NCBI Taxonomy" id="60889"/>
    <lineage>
        <taxon>Eukaryota</taxon>
        <taxon>Metazoa</taxon>
        <taxon>Ecdysozoa</taxon>
        <taxon>Arthropoda</taxon>
        <taxon>Hexapoda</taxon>
        <taxon>Insecta</taxon>
        <taxon>Pterygota</taxon>
        <taxon>Neoptera</taxon>
        <taxon>Endopterygota</taxon>
        <taxon>Hymenoptera</taxon>
        <taxon>Apocrita</taxon>
        <taxon>Aculeata</taxon>
        <taxon>Apoidea</taxon>
        <taxon>Anthophila</taxon>
        <taxon>Apidae</taxon>
        <taxon>Melipona</taxon>
    </lineage>
</organism>
<dbReference type="Proteomes" id="UP001177670">
    <property type="component" value="Unassembled WGS sequence"/>
</dbReference>
<dbReference type="EMBL" id="JAHYIQ010000059">
    <property type="protein sequence ID" value="KAK1116934.1"/>
    <property type="molecule type" value="Genomic_DNA"/>
</dbReference>
<protein>
    <submittedName>
        <fullName evidence="1">Uncharacterized protein</fullName>
    </submittedName>
</protein>
<evidence type="ECO:0000313" key="2">
    <source>
        <dbReference type="Proteomes" id="UP001177670"/>
    </source>
</evidence>
<accession>A0AA40KE27</accession>
<evidence type="ECO:0000313" key="1">
    <source>
        <dbReference type="EMBL" id="KAK1116934.1"/>
    </source>
</evidence>
<keyword evidence="2" id="KW-1185">Reference proteome</keyword>
<dbReference type="AlphaFoldDB" id="A0AA40KE27"/>